<reference evidence="3" key="1">
    <citation type="journal article" date="2019" name="Int. J. Syst. Evol. Microbiol.">
        <title>The Global Catalogue of Microorganisms (GCM) 10K type strain sequencing project: providing services to taxonomists for standard genome sequencing and annotation.</title>
        <authorList>
            <consortium name="The Broad Institute Genomics Platform"/>
            <consortium name="The Broad Institute Genome Sequencing Center for Infectious Disease"/>
            <person name="Wu L."/>
            <person name="Ma J."/>
        </authorList>
    </citation>
    <scope>NUCLEOTIDE SEQUENCE [LARGE SCALE GENOMIC DNA]</scope>
    <source>
        <strain evidence="3">CGMCC 1.18439</strain>
    </source>
</reference>
<dbReference type="Proteomes" id="UP000632154">
    <property type="component" value="Unassembled WGS sequence"/>
</dbReference>
<gene>
    <name evidence="2" type="ORF">GCM10017783_23000</name>
</gene>
<evidence type="ECO:0000256" key="1">
    <source>
        <dbReference type="SAM" id="MobiDB-lite"/>
    </source>
</evidence>
<feature type="region of interest" description="Disordered" evidence="1">
    <location>
        <begin position="68"/>
        <end position="99"/>
    </location>
</feature>
<keyword evidence="3" id="KW-1185">Reference proteome</keyword>
<comment type="caution">
    <text evidence="2">The sequence shown here is derived from an EMBL/GenBank/DDBJ whole genome shotgun (WGS) entry which is preliminary data.</text>
</comment>
<evidence type="ECO:0000313" key="2">
    <source>
        <dbReference type="EMBL" id="GHG09896.1"/>
    </source>
</evidence>
<evidence type="ECO:0000313" key="3">
    <source>
        <dbReference type="Proteomes" id="UP000632154"/>
    </source>
</evidence>
<dbReference type="RefSeq" id="WP_189643889.1">
    <property type="nucleotide sequence ID" value="NZ_BNAL01000038.1"/>
</dbReference>
<proteinExistence type="predicted"/>
<name>A0ABQ3KCV1_9DEIO</name>
<dbReference type="EMBL" id="BNAL01000038">
    <property type="protein sequence ID" value="GHG09896.1"/>
    <property type="molecule type" value="Genomic_DNA"/>
</dbReference>
<organism evidence="2 3">
    <name type="scientific">Deinococcus piscis</name>
    <dbReference type="NCBI Taxonomy" id="394230"/>
    <lineage>
        <taxon>Bacteria</taxon>
        <taxon>Thermotogati</taxon>
        <taxon>Deinococcota</taxon>
        <taxon>Deinococci</taxon>
        <taxon>Deinococcales</taxon>
        <taxon>Deinococcaceae</taxon>
        <taxon>Deinococcus</taxon>
    </lineage>
</organism>
<protein>
    <submittedName>
        <fullName evidence="2">Uncharacterized protein</fullName>
    </submittedName>
</protein>
<accession>A0ABQ3KCV1</accession>
<sequence length="99" mass="10633">MSTLDILSHKVREAYSPDAAFVCVSTLRGYSLSVLDAGMNIIPLPDHTSFETIDHLIDLATFEFGPGLSELSDPNTRPEPVDLSELFGAASPQAADRVA</sequence>